<dbReference type="Proteomes" id="UP000823775">
    <property type="component" value="Unassembled WGS sequence"/>
</dbReference>
<reference evidence="1 2" key="1">
    <citation type="journal article" date="2021" name="BMC Genomics">
        <title>Datura genome reveals duplications of psychoactive alkaloid biosynthetic genes and high mutation rate following tissue culture.</title>
        <authorList>
            <person name="Rajewski A."/>
            <person name="Carter-House D."/>
            <person name="Stajich J."/>
            <person name="Litt A."/>
        </authorList>
    </citation>
    <scope>NUCLEOTIDE SEQUENCE [LARGE SCALE GENOMIC DNA]</scope>
    <source>
        <strain evidence="1">AR-01</strain>
    </source>
</reference>
<keyword evidence="2" id="KW-1185">Reference proteome</keyword>
<name>A0ABS8VR15_DATST</name>
<proteinExistence type="predicted"/>
<feature type="non-terminal residue" evidence="1">
    <location>
        <position position="1"/>
    </location>
</feature>
<organism evidence="1 2">
    <name type="scientific">Datura stramonium</name>
    <name type="common">Jimsonweed</name>
    <name type="synonym">Common thornapple</name>
    <dbReference type="NCBI Taxonomy" id="4076"/>
    <lineage>
        <taxon>Eukaryota</taxon>
        <taxon>Viridiplantae</taxon>
        <taxon>Streptophyta</taxon>
        <taxon>Embryophyta</taxon>
        <taxon>Tracheophyta</taxon>
        <taxon>Spermatophyta</taxon>
        <taxon>Magnoliopsida</taxon>
        <taxon>eudicotyledons</taxon>
        <taxon>Gunneridae</taxon>
        <taxon>Pentapetalae</taxon>
        <taxon>asterids</taxon>
        <taxon>lamiids</taxon>
        <taxon>Solanales</taxon>
        <taxon>Solanaceae</taxon>
        <taxon>Solanoideae</taxon>
        <taxon>Datureae</taxon>
        <taxon>Datura</taxon>
    </lineage>
</organism>
<dbReference type="EMBL" id="JACEIK010005674">
    <property type="protein sequence ID" value="MCE0482001.1"/>
    <property type="molecule type" value="Genomic_DNA"/>
</dbReference>
<protein>
    <submittedName>
        <fullName evidence="1">Uncharacterized protein</fullName>
    </submittedName>
</protein>
<comment type="caution">
    <text evidence="1">The sequence shown here is derived from an EMBL/GenBank/DDBJ whole genome shotgun (WGS) entry which is preliminary data.</text>
</comment>
<accession>A0ABS8VR15</accession>
<sequence>FERFLLLVAKLVSPSPPPRIMRVPQRQNKLFRDKLIVTKLGPLFVFVTASDAVLTKLVNCSYNCNDPGPAVKVLTALSLGPY</sequence>
<gene>
    <name evidence="1" type="ORF">HAX54_040301</name>
</gene>
<evidence type="ECO:0000313" key="1">
    <source>
        <dbReference type="EMBL" id="MCE0482001.1"/>
    </source>
</evidence>
<evidence type="ECO:0000313" key="2">
    <source>
        <dbReference type="Proteomes" id="UP000823775"/>
    </source>
</evidence>